<feature type="non-terminal residue" evidence="1">
    <location>
        <position position="71"/>
    </location>
</feature>
<dbReference type="Proteomes" id="UP001189624">
    <property type="component" value="Chromosome 3"/>
</dbReference>
<keyword evidence="2" id="KW-1185">Reference proteome</keyword>
<name>A0AA86S8J5_9FABA</name>
<sequence>EDLRRAKHKKQPIIDEDLTECDDDPISMLLTILPRLRKRPVYIDKLSVKQEKSEVYGFIEPQSIQKSGNTK</sequence>
<protein>
    <submittedName>
        <fullName evidence="1">Uncharacterized protein</fullName>
    </submittedName>
</protein>
<dbReference type="EMBL" id="OY731400">
    <property type="protein sequence ID" value="CAJ1938957.1"/>
    <property type="molecule type" value="Genomic_DNA"/>
</dbReference>
<evidence type="ECO:0000313" key="1">
    <source>
        <dbReference type="EMBL" id="CAJ1938957.1"/>
    </source>
</evidence>
<proteinExistence type="predicted"/>
<dbReference type="Gramene" id="rna-AYBTSS11_LOCUS8879">
    <property type="protein sequence ID" value="CAJ1938957.1"/>
    <property type="gene ID" value="gene-AYBTSS11_LOCUS8879"/>
</dbReference>
<gene>
    <name evidence="1" type="ORF">AYBTSS11_LOCUS8879</name>
</gene>
<feature type="non-terminal residue" evidence="1">
    <location>
        <position position="1"/>
    </location>
</feature>
<evidence type="ECO:0000313" key="2">
    <source>
        <dbReference type="Proteomes" id="UP001189624"/>
    </source>
</evidence>
<dbReference type="AlphaFoldDB" id="A0AA86S8J5"/>
<organism evidence="1 2">
    <name type="scientific">Sphenostylis stenocarpa</name>
    <dbReference type="NCBI Taxonomy" id="92480"/>
    <lineage>
        <taxon>Eukaryota</taxon>
        <taxon>Viridiplantae</taxon>
        <taxon>Streptophyta</taxon>
        <taxon>Embryophyta</taxon>
        <taxon>Tracheophyta</taxon>
        <taxon>Spermatophyta</taxon>
        <taxon>Magnoliopsida</taxon>
        <taxon>eudicotyledons</taxon>
        <taxon>Gunneridae</taxon>
        <taxon>Pentapetalae</taxon>
        <taxon>rosids</taxon>
        <taxon>fabids</taxon>
        <taxon>Fabales</taxon>
        <taxon>Fabaceae</taxon>
        <taxon>Papilionoideae</taxon>
        <taxon>50 kb inversion clade</taxon>
        <taxon>NPAAA clade</taxon>
        <taxon>indigoferoid/millettioid clade</taxon>
        <taxon>Phaseoleae</taxon>
        <taxon>Sphenostylis</taxon>
    </lineage>
</organism>
<reference evidence="1" key="1">
    <citation type="submission" date="2023-10" db="EMBL/GenBank/DDBJ databases">
        <authorList>
            <person name="Domelevo Entfellner J.-B."/>
        </authorList>
    </citation>
    <scope>NUCLEOTIDE SEQUENCE</scope>
</reference>
<accession>A0AA86S8J5</accession>